<feature type="transmembrane region" description="Helical" evidence="1">
    <location>
        <begin position="47"/>
        <end position="70"/>
    </location>
</feature>
<proteinExistence type="predicted"/>
<name>A0ABP1F8R4_9FLAO</name>
<sequence length="359" mass="41045">MSTTITKTKRIQAIDLARGIGVFFIPMAHTLLIYGTTYTQEESWLGLLVHFFGKWAGVFLIAMGFSYTLSKRNTISSSIKRGLYLLGIGYFMNFLKFIVPTVLGVIPDSFIKAYGWTPPANFGNMIYMLLTGDILQLAGVCLFFMGVVHKYGQKNKYITLVLAVLVLLITEFIRGYRIGIPGVDYILDLLWGKDWNVYFSVFPWGAFIFVGMFFGYLFNESNKDVEKTFKAMLYAGLATVIIGGALCFYDYEYHMRDYFHLGAGGVLYLLGYNLLFFWLAQIILKRIKPNKITDVFFYCSNRITSIYVVQWALICWGMTFFGYHDKTVVPILLLMILFTVLTFAVQKVVDKAFEKSSKK</sequence>
<evidence type="ECO:0000259" key="2">
    <source>
        <dbReference type="Pfam" id="PF07786"/>
    </source>
</evidence>
<dbReference type="Proteomes" id="UP001497602">
    <property type="component" value="Unassembled WGS sequence"/>
</dbReference>
<keyword evidence="4" id="KW-1185">Reference proteome</keyword>
<keyword evidence="1" id="KW-1133">Transmembrane helix</keyword>
<feature type="transmembrane region" description="Helical" evidence="1">
    <location>
        <begin position="263"/>
        <end position="284"/>
    </location>
</feature>
<feature type="transmembrane region" description="Helical" evidence="1">
    <location>
        <begin position="329"/>
        <end position="349"/>
    </location>
</feature>
<feature type="transmembrane region" description="Helical" evidence="1">
    <location>
        <begin position="16"/>
        <end position="35"/>
    </location>
</feature>
<dbReference type="Pfam" id="PF07786">
    <property type="entry name" value="HGSNAT_cat"/>
    <property type="match status" value="1"/>
</dbReference>
<keyword evidence="1" id="KW-0812">Transmembrane</keyword>
<feature type="transmembrane region" description="Helical" evidence="1">
    <location>
        <begin position="197"/>
        <end position="219"/>
    </location>
</feature>
<organism evidence="3 4">
    <name type="scientific">Tenacibaculum vairaonense</name>
    <dbReference type="NCBI Taxonomy" id="3137860"/>
    <lineage>
        <taxon>Bacteria</taxon>
        <taxon>Pseudomonadati</taxon>
        <taxon>Bacteroidota</taxon>
        <taxon>Flavobacteriia</taxon>
        <taxon>Flavobacteriales</taxon>
        <taxon>Flavobacteriaceae</taxon>
        <taxon>Tenacibaculum</taxon>
    </lineage>
</organism>
<dbReference type="EMBL" id="CAXJRC010000001">
    <property type="protein sequence ID" value="CAL2104812.1"/>
    <property type="molecule type" value="Genomic_DNA"/>
</dbReference>
<dbReference type="RefSeq" id="WP_348736483.1">
    <property type="nucleotide sequence ID" value="NZ_CAXJRC010000001.1"/>
</dbReference>
<protein>
    <submittedName>
        <fullName evidence="3">Peptidoglycan/LPS O-acetylase OafA/YrhL, contains acyltransferase and SGNH-hydrolase domains</fullName>
    </submittedName>
</protein>
<feature type="transmembrane region" description="Helical" evidence="1">
    <location>
        <begin position="157"/>
        <end position="177"/>
    </location>
</feature>
<evidence type="ECO:0000313" key="4">
    <source>
        <dbReference type="Proteomes" id="UP001497602"/>
    </source>
</evidence>
<gene>
    <name evidence="3" type="ORF">T190115A13A_100100</name>
</gene>
<accession>A0ABP1F8R4</accession>
<dbReference type="InterPro" id="IPR012429">
    <property type="entry name" value="HGSNAT_cat"/>
</dbReference>
<feature type="transmembrane region" description="Helical" evidence="1">
    <location>
        <begin position="126"/>
        <end position="145"/>
    </location>
</feature>
<reference evidence="3 4" key="1">
    <citation type="submission" date="2024-05" db="EMBL/GenBank/DDBJ databases">
        <authorList>
            <person name="Duchaud E."/>
        </authorList>
    </citation>
    <scope>NUCLEOTIDE SEQUENCE [LARGE SCALE GENOMIC DNA]</scope>
    <source>
        <strain evidence="3">Ena-SAMPLE-TAB-13-05-2024-13:56:06:370-140305</strain>
    </source>
</reference>
<dbReference type="GO" id="GO:0016746">
    <property type="term" value="F:acyltransferase activity"/>
    <property type="evidence" value="ECO:0007669"/>
    <property type="project" value="UniProtKB-KW"/>
</dbReference>
<feature type="transmembrane region" description="Helical" evidence="1">
    <location>
        <begin position="305"/>
        <end position="323"/>
    </location>
</feature>
<feature type="transmembrane region" description="Helical" evidence="1">
    <location>
        <begin position="82"/>
        <end position="106"/>
    </location>
</feature>
<keyword evidence="1" id="KW-0472">Membrane</keyword>
<keyword evidence="3" id="KW-0808">Transferase</keyword>
<evidence type="ECO:0000256" key="1">
    <source>
        <dbReference type="SAM" id="Phobius"/>
    </source>
</evidence>
<feature type="domain" description="Heparan-alpha-glucosaminide N-acetyltransferase catalytic" evidence="2">
    <location>
        <begin position="10"/>
        <end position="235"/>
    </location>
</feature>
<evidence type="ECO:0000313" key="3">
    <source>
        <dbReference type="EMBL" id="CAL2104812.1"/>
    </source>
</evidence>
<keyword evidence="3" id="KW-0012">Acyltransferase</keyword>
<feature type="transmembrane region" description="Helical" evidence="1">
    <location>
        <begin position="231"/>
        <end position="251"/>
    </location>
</feature>
<comment type="caution">
    <text evidence="3">The sequence shown here is derived from an EMBL/GenBank/DDBJ whole genome shotgun (WGS) entry which is preliminary data.</text>
</comment>